<protein>
    <recommendedName>
        <fullName evidence="5">Spindle pole body component</fullName>
    </recommendedName>
</protein>
<evidence type="ECO:0000313" key="10">
    <source>
        <dbReference type="Proteomes" id="UP000281468"/>
    </source>
</evidence>
<gene>
    <name evidence="9" type="ORF">D0862_14682</name>
</gene>
<accession>A0A3M7E2G2</accession>
<feature type="domain" description="Gamma tubulin complex component protein N-terminal" evidence="8">
    <location>
        <begin position="168"/>
        <end position="506"/>
    </location>
</feature>
<dbReference type="Pfam" id="PF04130">
    <property type="entry name" value="GCP_C_terminal"/>
    <property type="match status" value="1"/>
</dbReference>
<organism evidence="9 10">
    <name type="scientific">Hortaea werneckii</name>
    <name type="common">Black yeast</name>
    <name type="synonym">Cladosporium werneckii</name>
    <dbReference type="NCBI Taxonomy" id="91943"/>
    <lineage>
        <taxon>Eukaryota</taxon>
        <taxon>Fungi</taxon>
        <taxon>Dikarya</taxon>
        <taxon>Ascomycota</taxon>
        <taxon>Pezizomycotina</taxon>
        <taxon>Dothideomycetes</taxon>
        <taxon>Dothideomycetidae</taxon>
        <taxon>Mycosphaerellales</taxon>
        <taxon>Teratosphaeriaceae</taxon>
        <taxon>Hortaea</taxon>
    </lineage>
</organism>
<dbReference type="PANTHER" id="PTHR19302">
    <property type="entry name" value="GAMMA TUBULIN COMPLEX PROTEIN"/>
    <property type="match status" value="1"/>
</dbReference>
<evidence type="ECO:0000256" key="1">
    <source>
        <dbReference type="ARBA" id="ARBA00010337"/>
    </source>
</evidence>
<dbReference type="GO" id="GO:0051225">
    <property type="term" value="P:spindle assembly"/>
    <property type="evidence" value="ECO:0007669"/>
    <property type="project" value="TreeGrafter"/>
</dbReference>
<comment type="similarity">
    <text evidence="1 5">Belongs to the TUBGCP family.</text>
</comment>
<feature type="domain" description="Gamma tubulin complex component C-terminal" evidence="7">
    <location>
        <begin position="511"/>
        <end position="911"/>
    </location>
</feature>
<keyword evidence="4 5" id="KW-0206">Cytoskeleton</keyword>
<dbReference type="PANTHER" id="PTHR19302:SF13">
    <property type="entry name" value="GAMMA-TUBULIN COMPLEX COMPONENT 2"/>
    <property type="match status" value="1"/>
</dbReference>
<dbReference type="GO" id="GO:0000922">
    <property type="term" value="C:spindle pole"/>
    <property type="evidence" value="ECO:0007669"/>
    <property type="project" value="InterPro"/>
</dbReference>
<evidence type="ECO:0000256" key="6">
    <source>
        <dbReference type="SAM" id="MobiDB-lite"/>
    </source>
</evidence>
<dbReference type="InterPro" id="IPR007259">
    <property type="entry name" value="GCP"/>
</dbReference>
<dbReference type="GO" id="GO:0000278">
    <property type="term" value="P:mitotic cell cycle"/>
    <property type="evidence" value="ECO:0007669"/>
    <property type="project" value="TreeGrafter"/>
</dbReference>
<dbReference type="GO" id="GO:0044732">
    <property type="term" value="C:mitotic spindle pole body"/>
    <property type="evidence" value="ECO:0007669"/>
    <property type="project" value="TreeGrafter"/>
</dbReference>
<dbReference type="GO" id="GO:0000930">
    <property type="term" value="C:gamma-tubulin complex"/>
    <property type="evidence" value="ECO:0007669"/>
    <property type="project" value="TreeGrafter"/>
</dbReference>
<dbReference type="GO" id="GO:0051011">
    <property type="term" value="F:microtubule minus-end binding"/>
    <property type="evidence" value="ECO:0007669"/>
    <property type="project" value="TreeGrafter"/>
</dbReference>
<evidence type="ECO:0000313" key="9">
    <source>
        <dbReference type="EMBL" id="RMY70869.1"/>
    </source>
</evidence>
<dbReference type="InterPro" id="IPR040457">
    <property type="entry name" value="GCP_C"/>
</dbReference>
<dbReference type="EMBL" id="QWIQ01001057">
    <property type="protein sequence ID" value="RMY70869.1"/>
    <property type="molecule type" value="Genomic_DNA"/>
</dbReference>
<dbReference type="Gene3D" id="1.20.120.1900">
    <property type="entry name" value="Gamma-tubulin complex, C-terminal domain"/>
    <property type="match status" value="1"/>
</dbReference>
<evidence type="ECO:0000256" key="3">
    <source>
        <dbReference type="ARBA" id="ARBA00022701"/>
    </source>
</evidence>
<feature type="compositionally biased region" description="Basic and acidic residues" evidence="6">
    <location>
        <begin position="88"/>
        <end position="108"/>
    </location>
</feature>
<dbReference type="GO" id="GO:0043015">
    <property type="term" value="F:gamma-tubulin binding"/>
    <property type="evidence" value="ECO:0007669"/>
    <property type="project" value="InterPro"/>
</dbReference>
<sequence length="1059" mass="116948">MSSAPPARPSSLAEPRRTSAASARMKSRPTSTNLDQERADSRTGPARKTSTTTTTETRTERKSLEERFIRRTRSPLKPTEPPGANARKSKDAAERPPQRVEKVKREGSSGRNEVAATWSPQASLLAPTTSAPLAGRVSVPPQGQHAPTALSPPALASLNLGEQERAVIEDLLFVLMGFEGQYITYAGTYNPLDERSRLTGPAFKVASGLDPSLRDLASGMLRTATQYSALETFVDALGKDESGTVNHALCAAIRKLLKDYLILIAQLEHQLLTNAGFTLHQLNLHLKPTGHMMQQLYALAQEILKENGMLGDQDEDDVDASDDFENILESLREGRDAGMPGKKSCKGGSTLRLLTRRLQSSAGDPAATQLLTTLLRESSRPYMRMLNEWLHHGNVRDPHSEFLIREAKSIKREGLQQDYTDEYWEKRYTLRPELVPPQLEGVKERVLLAGKYLNVVRECGGLSPSDANSTSEKREAIPQTFDDADFLENVGSAYAFANMSLLHLLLTTHALPSRLRSLKHYFFLDRSDFFSYFLELSSSELRKPSRNVNAGKLQSLLDIVLRQPGSVAAEDPFKEDVRVELSDTGLTGWLMRVVNVQGMDADASSLSLNYGAGGSTGGGKDGEKDISGYEALTLDYSVPFPLSLIISRNTLTRYQLLFRYLLSLRHLEVLLTQSWMEHTKGPAWIHRARRGKAGTVSAEVRERQRKIENWKRRAWCLRARMLCFVQQLLYFCTSEVIEPNWASFMSRLSTSAGGDETASKEKSSSRPQSQRQAAGEPALVQNPIGGDADEAEKEGQEKVKRTVDELMQDHVDFLATCLKECMLTNSKLLRINSKVMSTCSMFAIYTASLSRYLASADPDLSITTSSSSSTSSAYDPAKLDKLFSILQQYEDHFTRHLKILLDALNYLAATETVVFLGLPNLSTITLHIRPTPHPNSTERLYLPPPDTLCAPGFLFALWAPPPILLAPITAVLTGLFLPPPARSAPALLRACSRLAISSRAASAASNMNAFTTTLSPKSRAVEPETYIFSLDFLRAAMAVRAELLAALERPGLEDFTIVA</sequence>
<dbReference type="GO" id="GO:0005874">
    <property type="term" value="C:microtubule"/>
    <property type="evidence" value="ECO:0007669"/>
    <property type="project" value="UniProtKB-KW"/>
</dbReference>
<comment type="subcellular location">
    <subcellularLocation>
        <location evidence="5">Cytoplasm</location>
        <location evidence="5">Cytoskeleton</location>
        <location evidence="5">Microtubule organizing center</location>
    </subcellularLocation>
</comment>
<comment type="caution">
    <text evidence="9">The sequence shown here is derived from an EMBL/GenBank/DDBJ whole genome shotgun (WGS) entry which is preliminary data.</text>
</comment>
<feature type="compositionally biased region" description="Low complexity" evidence="6">
    <location>
        <begin position="765"/>
        <end position="774"/>
    </location>
</feature>
<dbReference type="InterPro" id="IPR041470">
    <property type="entry name" value="GCP_N"/>
</dbReference>
<evidence type="ECO:0000259" key="8">
    <source>
        <dbReference type="Pfam" id="PF17681"/>
    </source>
</evidence>
<evidence type="ECO:0000259" key="7">
    <source>
        <dbReference type="Pfam" id="PF04130"/>
    </source>
</evidence>
<dbReference type="AlphaFoldDB" id="A0A3M7E2G2"/>
<dbReference type="GO" id="GO:0051321">
    <property type="term" value="P:meiotic cell cycle"/>
    <property type="evidence" value="ECO:0007669"/>
    <property type="project" value="TreeGrafter"/>
</dbReference>
<keyword evidence="2 5" id="KW-0963">Cytoplasm</keyword>
<feature type="compositionally biased region" description="Low complexity" evidence="6">
    <location>
        <begin position="47"/>
        <end position="56"/>
    </location>
</feature>
<evidence type="ECO:0000256" key="2">
    <source>
        <dbReference type="ARBA" id="ARBA00022490"/>
    </source>
</evidence>
<dbReference type="InterPro" id="IPR042241">
    <property type="entry name" value="GCP_C_sf"/>
</dbReference>
<feature type="region of interest" description="Disordered" evidence="6">
    <location>
        <begin position="752"/>
        <end position="797"/>
    </location>
</feature>
<name>A0A3M7E2G2_HORWE</name>
<dbReference type="GO" id="GO:0007020">
    <property type="term" value="P:microtubule nucleation"/>
    <property type="evidence" value="ECO:0007669"/>
    <property type="project" value="InterPro"/>
</dbReference>
<reference evidence="9 10" key="1">
    <citation type="journal article" date="2018" name="BMC Genomics">
        <title>Genomic evidence for intraspecific hybridization in a clonal and extremely halotolerant yeast.</title>
        <authorList>
            <person name="Gostincar C."/>
            <person name="Stajich J.E."/>
            <person name="Zupancic J."/>
            <person name="Zalar P."/>
            <person name="Gunde-Cimerman N."/>
        </authorList>
    </citation>
    <scope>NUCLEOTIDE SEQUENCE [LARGE SCALE GENOMIC DNA]</scope>
    <source>
        <strain evidence="9 10">EXF-171</strain>
    </source>
</reference>
<evidence type="ECO:0000256" key="4">
    <source>
        <dbReference type="ARBA" id="ARBA00023212"/>
    </source>
</evidence>
<feature type="compositionally biased region" description="Low complexity" evidence="6">
    <location>
        <begin position="1"/>
        <end position="13"/>
    </location>
</feature>
<feature type="compositionally biased region" description="Basic and acidic residues" evidence="6">
    <location>
        <begin position="57"/>
        <end position="69"/>
    </location>
</feature>
<dbReference type="Proteomes" id="UP000281468">
    <property type="component" value="Unassembled WGS sequence"/>
</dbReference>
<feature type="region of interest" description="Disordered" evidence="6">
    <location>
        <begin position="1"/>
        <end position="123"/>
    </location>
</feature>
<evidence type="ECO:0000256" key="5">
    <source>
        <dbReference type="RuleBase" id="RU363050"/>
    </source>
</evidence>
<proteinExistence type="inferred from homology"/>
<keyword evidence="3 5" id="KW-0493">Microtubule</keyword>
<dbReference type="GO" id="GO:0031122">
    <property type="term" value="P:cytoplasmic microtubule organization"/>
    <property type="evidence" value="ECO:0007669"/>
    <property type="project" value="TreeGrafter"/>
</dbReference>
<dbReference type="Pfam" id="PF17681">
    <property type="entry name" value="GCP_N_terminal"/>
    <property type="match status" value="1"/>
</dbReference>